<dbReference type="Pfam" id="PF00015">
    <property type="entry name" value="MCPsignal"/>
    <property type="match status" value="1"/>
</dbReference>
<dbReference type="GO" id="GO:0016020">
    <property type="term" value="C:membrane"/>
    <property type="evidence" value="ECO:0007669"/>
    <property type="project" value="InterPro"/>
</dbReference>
<dbReference type="PANTHER" id="PTHR32089">
    <property type="entry name" value="METHYL-ACCEPTING CHEMOTAXIS PROTEIN MCPB"/>
    <property type="match status" value="1"/>
</dbReference>
<dbReference type="PROSITE" id="PS50111">
    <property type="entry name" value="CHEMOTAXIS_TRANSDUC_2"/>
    <property type="match status" value="1"/>
</dbReference>
<keyword evidence="1 3" id="KW-0807">Transducer</keyword>
<evidence type="ECO:0000256" key="3">
    <source>
        <dbReference type="PROSITE-ProRule" id="PRU00284"/>
    </source>
</evidence>
<evidence type="ECO:0000313" key="5">
    <source>
        <dbReference type="EMBL" id="RNA70088.1"/>
    </source>
</evidence>
<dbReference type="GO" id="GO:0007165">
    <property type="term" value="P:signal transduction"/>
    <property type="evidence" value="ECO:0007669"/>
    <property type="project" value="UniProtKB-KW"/>
</dbReference>
<proteinExistence type="inferred from homology"/>
<dbReference type="InterPro" id="IPR004090">
    <property type="entry name" value="Chemotax_Me-accpt_rcpt"/>
</dbReference>
<gene>
    <name evidence="5" type="ORF">EBO34_09220</name>
</gene>
<organism evidence="5 6">
    <name type="scientific">Alteribacter keqinensis</name>
    <dbReference type="NCBI Taxonomy" id="2483800"/>
    <lineage>
        <taxon>Bacteria</taxon>
        <taxon>Bacillati</taxon>
        <taxon>Bacillota</taxon>
        <taxon>Bacilli</taxon>
        <taxon>Bacillales</taxon>
        <taxon>Bacillaceae</taxon>
        <taxon>Alteribacter</taxon>
    </lineage>
</organism>
<dbReference type="OrthoDB" id="2803178at2"/>
<dbReference type="EMBL" id="RHIB01000001">
    <property type="protein sequence ID" value="RNA70088.1"/>
    <property type="molecule type" value="Genomic_DNA"/>
</dbReference>
<dbReference type="SMART" id="SM00283">
    <property type="entry name" value="MA"/>
    <property type="match status" value="1"/>
</dbReference>
<dbReference type="GO" id="GO:0004888">
    <property type="term" value="F:transmembrane signaling receptor activity"/>
    <property type="evidence" value="ECO:0007669"/>
    <property type="project" value="InterPro"/>
</dbReference>
<dbReference type="Proteomes" id="UP000278746">
    <property type="component" value="Unassembled WGS sequence"/>
</dbReference>
<evidence type="ECO:0000256" key="2">
    <source>
        <dbReference type="ARBA" id="ARBA00029447"/>
    </source>
</evidence>
<accession>A0A3M7TWW0</accession>
<dbReference type="GO" id="GO:0006935">
    <property type="term" value="P:chemotaxis"/>
    <property type="evidence" value="ECO:0007669"/>
    <property type="project" value="InterPro"/>
</dbReference>
<evidence type="ECO:0000256" key="1">
    <source>
        <dbReference type="ARBA" id="ARBA00023224"/>
    </source>
</evidence>
<comment type="caution">
    <text evidence="5">The sequence shown here is derived from an EMBL/GenBank/DDBJ whole genome shotgun (WGS) entry which is preliminary data.</text>
</comment>
<evidence type="ECO:0000259" key="4">
    <source>
        <dbReference type="PROSITE" id="PS50111"/>
    </source>
</evidence>
<sequence>MGRQLEQSMRVSSEASVQVFDVSEAVSKESQSQLEQMGTVLETMTDFKQHVQTQAEETDTISAITEEVSASALEIKESSGKVTIKMQQMNGMAASGATAVSEMAGDVEALSRQTHTMAEKMIGMVEEVENIAAFMKGIDDISAQTNLLAINASIEAAKAGAAGRSFAVVAEEIRKLSNGTSDFSKNTKKAIEHIRDETVEMKGTFHSFESASLKAKEQSEEATSLFSRIETESKSLHHEQEETSVAIEQINRAIEEVVTAVANLSDVAKELEEKTGQVTETIGFQSEKQRQLAETTLVLKETASSLQQ</sequence>
<dbReference type="Gene3D" id="1.10.287.950">
    <property type="entry name" value="Methyl-accepting chemotaxis protein"/>
    <property type="match status" value="1"/>
</dbReference>
<reference evidence="5 6" key="1">
    <citation type="submission" date="2018-10" db="EMBL/GenBank/DDBJ databases">
        <title>Bacillus Keqinensis sp. nov., a moderately halophilic bacterium isolated from a saline-alkaline lake.</title>
        <authorList>
            <person name="Wang H."/>
        </authorList>
    </citation>
    <scope>NUCLEOTIDE SEQUENCE [LARGE SCALE GENOMIC DNA]</scope>
    <source>
        <strain evidence="5 6">KQ-3</strain>
    </source>
</reference>
<dbReference type="PRINTS" id="PR00260">
    <property type="entry name" value="CHEMTRNSDUCR"/>
</dbReference>
<comment type="similarity">
    <text evidence="2">Belongs to the methyl-accepting chemotaxis (MCP) protein family.</text>
</comment>
<keyword evidence="6" id="KW-1185">Reference proteome</keyword>
<name>A0A3M7TWW0_9BACI</name>
<feature type="domain" description="Methyl-accepting transducer" evidence="4">
    <location>
        <begin position="29"/>
        <end position="265"/>
    </location>
</feature>
<dbReference type="SUPFAM" id="SSF58104">
    <property type="entry name" value="Methyl-accepting chemotaxis protein (MCP) signaling domain"/>
    <property type="match status" value="1"/>
</dbReference>
<dbReference type="InterPro" id="IPR004089">
    <property type="entry name" value="MCPsignal_dom"/>
</dbReference>
<evidence type="ECO:0000313" key="6">
    <source>
        <dbReference type="Proteomes" id="UP000278746"/>
    </source>
</evidence>
<dbReference type="AlphaFoldDB" id="A0A3M7TWW0"/>
<protein>
    <recommendedName>
        <fullName evidence="4">Methyl-accepting transducer domain-containing protein</fullName>
    </recommendedName>
</protein>
<dbReference type="PANTHER" id="PTHR32089:SF112">
    <property type="entry name" value="LYSOZYME-LIKE PROTEIN-RELATED"/>
    <property type="match status" value="1"/>
</dbReference>